<dbReference type="GO" id="GO:0005524">
    <property type="term" value="F:ATP binding"/>
    <property type="evidence" value="ECO:0007669"/>
    <property type="project" value="UniProtKB-KW"/>
</dbReference>
<dbReference type="EMBL" id="CAEZXP010000007">
    <property type="protein sequence ID" value="CAB4707562.1"/>
    <property type="molecule type" value="Genomic_DNA"/>
</dbReference>
<dbReference type="PANTHER" id="PTHR43790:SF4">
    <property type="entry name" value="GUANOSINE IMPORT ATP-BINDING PROTEIN NUPO"/>
    <property type="match status" value="1"/>
</dbReference>
<evidence type="ECO:0000256" key="3">
    <source>
        <dbReference type="ARBA" id="ARBA00022475"/>
    </source>
</evidence>
<dbReference type="Pfam" id="PF00005">
    <property type="entry name" value="ABC_tran"/>
    <property type="match status" value="2"/>
</dbReference>
<dbReference type="PANTHER" id="PTHR43790">
    <property type="entry name" value="CARBOHYDRATE TRANSPORT ATP-BINDING PROTEIN MG119-RELATED"/>
    <property type="match status" value="1"/>
</dbReference>
<dbReference type="InterPro" id="IPR003439">
    <property type="entry name" value="ABC_transporter-like_ATP-bd"/>
</dbReference>
<dbReference type="SUPFAM" id="SSF52540">
    <property type="entry name" value="P-loop containing nucleoside triphosphate hydrolases"/>
    <property type="match status" value="2"/>
</dbReference>
<dbReference type="Gene3D" id="3.40.50.300">
    <property type="entry name" value="P-loop containing nucleotide triphosphate hydrolases"/>
    <property type="match status" value="2"/>
</dbReference>
<evidence type="ECO:0000259" key="9">
    <source>
        <dbReference type="PROSITE" id="PS50893"/>
    </source>
</evidence>
<protein>
    <submittedName>
        <fullName evidence="10">Unannotated protein</fullName>
    </submittedName>
</protein>
<keyword evidence="5" id="KW-0547">Nucleotide-binding</keyword>
<dbReference type="InterPro" id="IPR017871">
    <property type="entry name" value="ABC_transporter-like_CS"/>
</dbReference>
<keyword evidence="2" id="KW-0813">Transport</keyword>
<keyword evidence="6" id="KW-0067">ATP-binding</keyword>
<dbReference type="InterPro" id="IPR050107">
    <property type="entry name" value="ABC_carbohydrate_import_ATPase"/>
</dbReference>
<feature type="domain" description="ABC transporter" evidence="9">
    <location>
        <begin position="4"/>
        <end position="241"/>
    </location>
</feature>
<gene>
    <name evidence="10" type="ORF">UFOPK2399_01774</name>
</gene>
<name>A0A6J6QAU7_9ZZZZ</name>
<dbReference type="InterPro" id="IPR027417">
    <property type="entry name" value="P-loop_NTPase"/>
</dbReference>
<dbReference type="InterPro" id="IPR003593">
    <property type="entry name" value="AAA+_ATPase"/>
</dbReference>
<evidence type="ECO:0000256" key="2">
    <source>
        <dbReference type="ARBA" id="ARBA00022448"/>
    </source>
</evidence>
<keyword evidence="3" id="KW-1003">Cell membrane</keyword>
<keyword evidence="8" id="KW-0472">Membrane</keyword>
<dbReference type="GO" id="GO:0016887">
    <property type="term" value="F:ATP hydrolysis activity"/>
    <property type="evidence" value="ECO:0007669"/>
    <property type="project" value="InterPro"/>
</dbReference>
<keyword evidence="7" id="KW-1278">Translocase</keyword>
<evidence type="ECO:0000256" key="5">
    <source>
        <dbReference type="ARBA" id="ARBA00022741"/>
    </source>
</evidence>
<evidence type="ECO:0000256" key="7">
    <source>
        <dbReference type="ARBA" id="ARBA00022967"/>
    </source>
</evidence>
<keyword evidence="4" id="KW-0677">Repeat</keyword>
<dbReference type="GO" id="GO:0005886">
    <property type="term" value="C:plasma membrane"/>
    <property type="evidence" value="ECO:0007669"/>
    <property type="project" value="UniProtKB-SubCell"/>
</dbReference>
<comment type="subcellular location">
    <subcellularLocation>
        <location evidence="1">Cell membrane</location>
        <topology evidence="1">Peripheral membrane protein</topology>
    </subcellularLocation>
</comment>
<evidence type="ECO:0000256" key="6">
    <source>
        <dbReference type="ARBA" id="ARBA00022840"/>
    </source>
</evidence>
<evidence type="ECO:0000256" key="8">
    <source>
        <dbReference type="ARBA" id="ARBA00023136"/>
    </source>
</evidence>
<accession>A0A6J6QAU7</accession>
<dbReference type="PROSITE" id="PS00211">
    <property type="entry name" value="ABC_TRANSPORTER_1"/>
    <property type="match status" value="2"/>
</dbReference>
<organism evidence="10">
    <name type="scientific">freshwater metagenome</name>
    <dbReference type="NCBI Taxonomy" id="449393"/>
    <lineage>
        <taxon>unclassified sequences</taxon>
        <taxon>metagenomes</taxon>
        <taxon>ecological metagenomes</taxon>
    </lineage>
</organism>
<dbReference type="PROSITE" id="PS50893">
    <property type="entry name" value="ABC_TRANSPORTER_2"/>
    <property type="match status" value="2"/>
</dbReference>
<dbReference type="AlphaFoldDB" id="A0A6J6QAU7"/>
<evidence type="ECO:0000256" key="1">
    <source>
        <dbReference type="ARBA" id="ARBA00004202"/>
    </source>
</evidence>
<dbReference type="CDD" id="cd03216">
    <property type="entry name" value="ABC_Carb_Monos_I"/>
    <property type="match status" value="1"/>
</dbReference>
<dbReference type="FunFam" id="3.40.50.300:FF:000127">
    <property type="entry name" value="Ribose import ATP-binding protein RbsA"/>
    <property type="match status" value="1"/>
</dbReference>
<evidence type="ECO:0000313" key="10">
    <source>
        <dbReference type="EMBL" id="CAB4707562.1"/>
    </source>
</evidence>
<feature type="domain" description="ABC transporter" evidence="9">
    <location>
        <begin position="259"/>
        <end position="503"/>
    </location>
</feature>
<evidence type="ECO:0000256" key="4">
    <source>
        <dbReference type="ARBA" id="ARBA00022737"/>
    </source>
</evidence>
<reference evidence="10" key="1">
    <citation type="submission" date="2020-05" db="EMBL/GenBank/DDBJ databases">
        <authorList>
            <person name="Chiriac C."/>
            <person name="Salcher M."/>
            <person name="Ghai R."/>
            <person name="Kavagutti S V."/>
        </authorList>
    </citation>
    <scope>NUCLEOTIDE SEQUENCE</scope>
</reference>
<proteinExistence type="predicted"/>
<dbReference type="SMART" id="SM00382">
    <property type="entry name" value="AAA"/>
    <property type="match status" value="1"/>
</dbReference>
<dbReference type="CDD" id="cd03215">
    <property type="entry name" value="ABC_Carb_Monos_II"/>
    <property type="match status" value="1"/>
</dbReference>
<sequence>MPAVSLHGITKRFPGVVANDGVDFEAAEGEVHALLGENGAGKSTLSNILTGLYRPDEGSVELYGERVEFDSPRDALNAGICMVHQHFRLVPPFTVAENVILGDTRGESGRFLVHPRHIERRVAELGERYRIAVDPRARVWQLSLGEQQRVEILKALYREAKILILDEPTAVLTPQEAESLFITLRAMAAEGRTVIFISHKLHEVTAVADRVTVLRGGKTVATVDTAESTTQSLASLMVGREVDVATRVPREITIGGPVLELAGVGATGDRGAEALHDVTMTVRSGEIVAVAGVAGNGQRELAEAITGMRPTTAGTITVDGKPLKGGDAREAIHAGVAHVPEDRLHTGVAPSLSIASNTVLKSYRGAQIAHGPLLRLSAIKERALSLITNYDVRTSGPNVPARQLSGGNLQKVVLGREFSGEPRVLIAASPTRGLDVSAIETVHRYLREGATGGMGIVLISEDLDEILALADRIVVMYEGRIVGELDAETATKDALGLLMAGVTEPVA</sequence>